<evidence type="ECO:0000256" key="3">
    <source>
        <dbReference type="ARBA" id="ARBA00022764"/>
    </source>
</evidence>
<evidence type="ECO:0000259" key="9">
    <source>
        <dbReference type="PROSITE" id="PS50198"/>
    </source>
</evidence>
<keyword evidence="5 7" id="KW-0143">Chaperone</keyword>
<keyword evidence="6 7" id="KW-0413">Isomerase</keyword>
<dbReference type="InterPro" id="IPR023034">
    <property type="entry name" value="PPIase_SurA"/>
</dbReference>
<comment type="subcellular location">
    <subcellularLocation>
        <location evidence="7">Periplasm</location>
    </subcellularLocation>
    <text evidence="7">Is capable of associating with the outer membrane.</text>
</comment>
<dbReference type="HAMAP" id="MF_01183">
    <property type="entry name" value="Chaperone_SurA"/>
    <property type="match status" value="1"/>
</dbReference>
<gene>
    <name evidence="7" type="primary">surA</name>
    <name evidence="10" type="ORF">C7444_10873</name>
</gene>
<sequence>MTVLLPFLRRHAPLTGRVPATPWRRLGRLAGLALVLGGAALAAPPDALAQRRGGDYIVAVVNQELVTNNEVQQRIARAEQEAERTSARLPARSDLQQQILDQLIDERTQLSYARDTGVKVEEAEVDRGLASIASQNQLTLAQLRERLQNEGLDYFRFRSNLRDQIALDRVREREVQARIRITDTDIENWLAEQRQRSGAATEYNLGQILIAVPENATPAQVAERRARAVQALQRLRAGESFGALVRELSDGPKERDGSLGLRRADKLPDLFVDAVRPLRTGEVAPQVLRSGAGFHVLKVIERLEAALSVQQHRARHILLRPGPQLSEAAIVSRLQDYRRRITAGTARFDDLARRNSEDGSAASGGDLGWAGPGQFVPEFQRVLEQLNPGDLSEPVVSRFGVHLIQLMERREVRLDVREQREAARNALREQKYEEAYLEWARELRARAYVELREQPGQ</sequence>
<evidence type="ECO:0000256" key="4">
    <source>
        <dbReference type="ARBA" id="ARBA00023110"/>
    </source>
</evidence>
<keyword evidence="8" id="KW-0175">Coiled coil</keyword>
<dbReference type="InterPro" id="IPR050280">
    <property type="entry name" value="OMP_Chaperone_SurA"/>
</dbReference>
<evidence type="ECO:0000256" key="1">
    <source>
        <dbReference type="ARBA" id="ARBA00022729"/>
    </source>
</evidence>
<name>A0A318GZV6_9BURK</name>
<keyword evidence="11" id="KW-1185">Reference proteome</keyword>
<dbReference type="InterPro" id="IPR015391">
    <property type="entry name" value="SurA_N"/>
</dbReference>
<accession>A0A318GZV6</accession>
<dbReference type="GO" id="GO:0050821">
    <property type="term" value="P:protein stabilization"/>
    <property type="evidence" value="ECO:0007669"/>
    <property type="project" value="InterPro"/>
</dbReference>
<reference evidence="10 11" key="1">
    <citation type="submission" date="2018-05" db="EMBL/GenBank/DDBJ databases">
        <title>Genomic Encyclopedia of Type Strains, Phase IV (KMG-IV): sequencing the most valuable type-strain genomes for metagenomic binning, comparative biology and taxonomic classification.</title>
        <authorList>
            <person name="Goeker M."/>
        </authorList>
    </citation>
    <scope>NUCLEOTIDE SEQUENCE [LARGE SCALE GENOMIC DNA]</scope>
    <source>
        <strain evidence="10 11">DSM 566</strain>
    </source>
</reference>
<dbReference type="PANTHER" id="PTHR47637">
    <property type="entry name" value="CHAPERONE SURA"/>
    <property type="match status" value="1"/>
</dbReference>
<dbReference type="GO" id="GO:0030288">
    <property type="term" value="C:outer membrane-bounded periplasmic space"/>
    <property type="evidence" value="ECO:0007669"/>
    <property type="project" value="InterPro"/>
</dbReference>
<dbReference type="Proteomes" id="UP000247811">
    <property type="component" value="Unassembled WGS sequence"/>
</dbReference>
<evidence type="ECO:0000313" key="11">
    <source>
        <dbReference type="Proteomes" id="UP000247811"/>
    </source>
</evidence>
<dbReference type="InterPro" id="IPR023058">
    <property type="entry name" value="PPIase_PpiC_CS"/>
</dbReference>
<comment type="caution">
    <text evidence="10">The sequence shown here is derived from an EMBL/GenBank/DDBJ whole genome shotgun (WGS) entry which is preliminary data.</text>
</comment>
<protein>
    <recommendedName>
        <fullName evidence="7">Chaperone SurA</fullName>
    </recommendedName>
    <alternativeName>
        <fullName evidence="7">Peptidyl-prolyl cis-trans isomerase SurA</fullName>
        <shortName evidence="7">PPIase SurA</shortName>
        <ecNumber evidence="7">5.2.1.8</ecNumber>
    </alternativeName>
    <alternativeName>
        <fullName evidence="7">Rotamase SurA</fullName>
    </alternativeName>
</protein>
<evidence type="ECO:0000313" key="10">
    <source>
        <dbReference type="EMBL" id="PXW95814.1"/>
    </source>
</evidence>
<dbReference type="OrthoDB" id="14196at2"/>
<proteinExistence type="inferred from homology"/>
<dbReference type="PROSITE" id="PS50198">
    <property type="entry name" value="PPIC_PPIASE_2"/>
    <property type="match status" value="2"/>
</dbReference>
<dbReference type="PROSITE" id="PS01096">
    <property type="entry name" value="PPIC_PPIASE_1"/>
    <property type="match status" value="1"/>
</dbReference>
<dbReference type="InterPro" id="IPR000297">
    <property type="entry name" value="PPIase_PpiC"/>
</dbReference>
<evidence type="ECO:0000256" key="2">
    <source>
        <dbReference type="ARBA" id="ARBA00022737"/>
    </source>
</evidence>
<dbReference type="GO" id="GO:0042277">
    <property type="term" value="F:peptide binding"/>
    <property type="evidence" value="ECO:0007669"/>
    <property type="project" value="InterPro"/>
</dbReference>
<keyword evidence="4 7" id="KW-0697">Rotamase</keyword>
<dbReference type="GO" id="GO:0006457">
    <property type="term" value="P:protein folding"/>
    <property type="evidence" value="ECO:0007669"/>
    <property type="project" value="UniProtKB-UniRule"/>
</dbReference>
<feature type="domain" description="PpiC" evidence="9">
    <location>
        <begin position="200"/>
        <end position="301"/>
    </location>
</feature>
<dbReference type="Pfam" id="PF09312">
    <property type="entry name" value="SurA_N"/>
    <property type="match status" value="1"/>
</dbReference>
<keyword evidence="1 7" id="KW-0732">Signal</keyword>
<dbReference type="AlphaFoldDB" id="A0A318GZV6"/>
<keyword evidence="3 7" id="KW-0574">Periplasm</keyword>
<comment type="function">
    <text evidence="7">Chaperone involved in the correct folding and assembly of outer membrane proteins. Recognizes specific patterns of aromatic residues and the orientation of their side chains, which are found more frequently in integral outer membrane proteins. May act in both early periplasmic and late outer membrane-associated steps of protein maturation.</text>
</comment>
<dbReference type="GO" id="GO:0043165">
    <property type="term" value="P:Gram-negative-bacterium-type cell outer membrane assembly"/>
    <property type="evidence" value="ECO:0007669"/>
    <property type="project" value="InterPro"/>
</dbReference>
<feature type="domain" description="PpiC" evidence="9">
    <location>
        <begin position="309"/>
        <end position="408"/>
    </location>
</feature>
<evidence type="ECO:0000256" key="8">
    <source>
        <dbReference type="SAM" id="Coils"/>
    </source>
</evidence>
<dbReference type="Gene3D" id="1.10.4030.10">
    <property type="entry name" value="Porin chaperone SurA, peptide-binding domain"/>
    <property type="match status" value="1"/>
</dbReference>
<organism evidence="10 11">
    <name type="scientific">Sphaerotilus hippei</name>
    <dbReference type="NCBI Taxonomy" id="744406"/>
    <lineage>
        <taxon>Bacteria</taxon>
        <taxon>Pseudomonadati</taxon>
        <taxon>Pseudomonadota</taxon>
        <taxon>Betaproteobacteria</taxon>
        <taxon>Burkholderiales</taxon>
        <taxon>Sphaerotilaceae</taxon>
        <taxon>Sphaerotilus</taxon>
    </lineage>
</organism>
<dbReference type="InterPro" id="IPR027304">
    <property type="entry name" value="Trigger_fact/SurA_dom_sf"/>
</dbReference>
<dbReference type="GO" id="GO:0051082">
    <property type="term" value="F:unfolded protein binding"/>
    <property type="evidence" value="ECO:0007669"/>
    <property type="project" value="UniProtKB-UniRule"/>
</dbReference>
<dbReference type="Pfam" id="PF00639">
    <property type="entry name" value="Rotamase"/>
    <property type="match status" value="2"/>
</dbReference>
<comment type="catalytic activity">
    <reaction evidence="7">
        <text>[protein]-peptidylproline (omega=180) = [protein]-peptidylproline (omega=0)</text>
        <dbReference type="Rhea" id="RHEA:16237"/>
        <dbReference type="Rhea" id="RHEA-COMP:10747"/>
        <dbReference type="Rhea" id="RHEA-COMP:10748"/>
        <dbReference type="ChEBI" id="CHEBI:83833"/>
        <dbReference type="ChEBI" id="CHEBI:83834"/>
        <dbReference type="EC" id="5.2.1.8"/>
    </reaction>
</comment>
<dbReference type="RefSeq" id="WP_110400764.1">
    <property type="nucleotide sequence ID" value="NZ_QJJS01000008.1"/>
</dbReference>
<dbReference type="SUPFAM" id="SSF54534">
    <property type="entry name" value="FKBP-like"/>
    <property type="match status" value="2"/>
</dbReference>
<dbReference type="EMBL" id="QJJS01000008">
    <property type="protein sequence ID" value="PXW95814.1"/>
    <property type="molecule type" value="Genomic_DNA"/>
</dbReference>
<dbReference type="EC" id="5.2.1.8" evidence="7"/>
<comment type="domain">
    <text evidence="7">The PPIase activity resides only in the second parvulin domain. The N-terminal region and the C-terminal tail are necessary and sufficient for the chaperone activity of SurA. The PPIase activity is dispensable for SurA to function as a chaperone. The N-terminal region and the C-terminal tail are also required for porin recognition.</text>
</comment>
<dbReference type="GO" id="GO:0003755">
    <property type="term" value="F:peptidyl-prolyl cis-trans isomerase activity"/>
    <property type="evidence" value="ECO:0007669"/>
    <property type="project" value="UniProtKB-UniRule"/>
</dbReference>
<dbReference type="SUPFAM" id="SSF109998">
    <property type="entry name" value="Triger factor/SurA peptide-binding domain-like"/>
    <property type="match status" value="1"/>
</dbReference>
<feature type="coiled-coil region" evidence="8">
    <location>
        <begin position="61"/>
        <end position="88"/>
    </location>
</feature>
<dbReference type="InterPro" id="IPR046357">
    <property type="entry name" value="PPIase_dom_sf"/>
</dbReference>
<dbReference type="PANTHER" id="PTHR47637:SF1">
    <property type="entry name" value="CHAPERONE SURA"/>
    <property type="match status" value="1"/>
</dbReference>
<evidence type="ECO:0000256" key="5">
    <source>
        <dbReference type="ARBA" id="ARBA00023186"/>
    </source>
</evidence>
<evidence type="ECO:0000256" key="7">
    <source>
        <dbReference type="HAMAP-Rule" id="MF_01183"/>
    </source>
</evidence>
<keyword evidence="2 7" id="KW-0677">Repeat</keyword>
<evidence type="ECO:0000256" key="6">
    <source>
        <dbReference type="ARBA" id="ARBA00023235"/>
    </source>
</evidence>
<dbReference type="Gene3D" id="3.10.50.40">
    <property type="match status" value="2"/>
</dbReference>